<dbReference type="AlphaFoldDB" id="A0A448XE53"/>
<evidence type="ECO:0000313" key="2">
    <source>
        <dbReference type="EMBL" id="VEL34649.1"/>
    </source>
</evidence>
<sequence>MNLCSPRRSRLFTNPMPPHPSTPRLHASSASVTEAITSLVALASATVCQALHDRAMDKRRLGPVATTGQRCPLQSFALSAL</sequence>
<evidence type="ECO:0000313" key="3">
    <source>
        <dbReference type="Proteomes" id="UP000784294"/>
    </source>
</evidence>
<dbReference type="EMBL" id="CAAALY010248086">
    <property type="protein sequence ID" value="VEL34649.1"/>
    <property type="molecule type" value="Genomic_DNA"/>
</dbReference>
<dbReference type="Proteomes" id="UP000784294">
    <property type="component" value="Unassembled WGS sequence"/>
</dbReference>
<accession>A0A448XE53</accession>
<organism evidence="2 3">
    <name type="scientific">Protopolystoma xenopodis</name>
    <dbReference type="NCBI Taxonomy" id="117903"/>
    <lineage>
        <taxon>Eukaryota</taxon>
        <taxon>Metazoa</taxon>
        <taxon>Spiralia</taxon>
        <taxon>Lophotrochozoa</taxon>
        <taxon>Platyhelminthes</taxon>
        <taxon>Monogenea</taxon>
        <taxon>Polyopisthocotylea</taxon>
        <taxon>Polystomatidea</taxon>
        <taxon>Polystomatidae</taxon>
        <taxon>Protopolystoma</taxon>
    </lineage>
</organism>
<proteinExistence type="predicted"/>
<protein>
    <submittedName>
        <fullName evidence="2">Uncharacterized protein</fullName>
    </submittedName>
</protein>
<comment type="caution">
    <text evidence="2">The sequence shown here is derived from an EMBL/GenBank/DDBJ whole genome shotgun (WGS) entry which is preliminary data.</text>
</comment>
<reference evidence="2" key="1">
    <citation type="submission" date="2018-11" db="EMBL/GenBank/DDBJ databases">
        <authorList>
            <consortium name="Pathogen Informatics"/>
        </authorList>
    </citation>
    <scope>NUCLEOTIDE SEQUENCE</scope>
</reference>
<keyword evidence="3" id="KW-1185">Reference proteome</keyword>
<feature type="region of interest" description="Disordered" evidence="1">
    <location>
        <begin position="1"/>
        <end position="26"/>
    </location>
</feature>
<gene>
    <name evidence="2" type="ORF">PXEA_LOCUS28089</name>
</gene>
<evidence type="ECO:0000256" key="1">
    <source>
        <dbReference type="SAM" id="MobiDB-lite"/>
    </source>
</evidence>
<name>A0A448XE53_9PLAT</name>